<reference evidence="1 2" key="1">
    <citation type="submission" date="2024-03" db="EMBL/GenBank/DDBJ databases">
        <title>Human intestinal bacterial collection.</title>
        <authorList>
            <person name="Pauvert C."/>
            <person name="Hitch T.C.A."/>
            <person name="Clavel T."/>
        </authorList>
    </citation>
    <scope>NUCLEOTIDE SEQUENCE [LARGE SCALE GENOMIC DNA]</scope>
    <source>
        <strain evidence="1 2">CLA-JM-H11</strain>
    </source>
</reference>
<sequence>MKNVSAEASRILKESYAIDSLFHGLFTDPPFDCAPGRNIVDILLEGGVTAISTTIVDDNYPCSFTECCKAIHQYYLLEETCPDKVIIATHSADIERAKAEGKLAVIMSTQGAFCFEQDLRYISLLNRLGLKIVQLTYNQQCHIGSGAFEGNDTGLTRFGQQCIYEMNRVGMLIDLSHVGRRTSLDAIATSSDPVIFSHSSCYDVAKHTRNANDEQIKALAAKGGVICLCPHSVMCNEDQSTWPTVDRYIDHIAHVADLVGIDYIGIGTDRWKRPTLDYLMGRVEFERTCPNWFGKFDGNQKHVQGFNYFDEWDNLVDHMLARGFGQADIEKVLGGNLMRVFRQVWDKK</sequence>
<keyword evidence="1" id="KW-0224">Dipeptidase</keyword>
<evidence type="ECO:0000313" key="1">
    <source>
        <dbReference type="EMBL" id="MEQ2520200.1"/>
    </source>
</evidence>
<dbReference type="GO" id="GO:0016805">
    <property type="term" value="F:dipeptidase activity"/>
    <property type="evidence" value="ECO:0007669"/>
    <property type="project" value="UniProtKB-KW"/>
</dbReference>
<dbReference type="Pfam" id="PF01244">
    <property type="entry name" value="Peptidase_M19"/>
    <property type="match status" value="1"/>
</dbReference>
<dbReference type="Gene3D" id="3.20.20.140">
    <property type="entry name" value="Metal-dependent hydrolases"/>
    <property type="match status" value="1"/>
</dbReference>
<gene>
    <name evidence="1" type="ORF">WMO24_07125</name>
</gene>
<dbReference type="RefSeq" id="WP_349215666.1">
    <property type="nucleotide sequence ID" value="NZ_JBBMFA010000083.1"/>
</dbReference>
<keyword evidence="1" id="KW-0378">Hydrolase</keyword>
<dbReference type="EMBL" id="JBBMFA010000083">
    <property type="protein sequence ID" value="MEQ2520200.1"/>
    <property type="molecule type" value="Genomic_DNA"/>
</dbReference>
<dbReference type="SUPFAM" id="SSF51556">
    <property type="entry name" value="Metallo-dependent hydrolases"/>
    <property type="match status" value="1"/>
</dbReference>
<name>A0ABV1GEF2_9FIRM</name>
<dbReference type="PANTHER" id="PTHR10443">
    <property type="entry name" value="MICROSOMAL DIPEPTIDASE"/>
    <property type="match status" value="1"/>
</dbReference>
<proteinExistence type="predicted"/>
<dbReference type="PROSITE" id="PS51365">
    <property type="entry name" value="RENAL_DIPEPTIDASE_2"/>
    <property type="match status" value="1"/>
</dbReference>
<comment type="caution">
    <text evidence="1">The sequence shown here is derived from an EMBL/GenBank/DDBJ whole genome shotgun (WGS) entry which is preliminary data.</text>
</comment>
<evidence type="ECO:0000313" key="2">
    <source>
        <dbReference type="Proteomes" id="UP001477672"/>
    </source>
</evidence>
<accession>A0ABV1GEF2</accession>
<organism evidence="1 2">
    <name type="scientific">Ruthenibacterium intestinale</name>
    <dbReference type="NCBI Taxonomy" id="3133163"/>
    <lineage>
        <taxon>Bacteria</taxon>
        <taxon>Bacillati</taxon>
        <taxon>Bacillota</taxon>
        <taxon>Clostridia</taxon>
        <taxon>Eubacteriales</taxon>
        <taxon>Oscillospiraceae</taxon>
        <taxon>Ruthenibacterium</taxon>
    </lineage>
</organism>
<dbReference type="InterPro" id="IPR032466">
    <property type="entry name" value="Metal_Hydrolase"/>
</dbReference>
<keyword evidence="2" id="KW-1185">Reference proteome</keyword>
<dbReference type="EC" id="3.4.13.-" evidence="1"/>
<dbReference type="InterPro" id="IPR008257">
    <property type="entry name" value="Pept_M19"/>
</dbReference>
<dbReference type="PANTHER" id="PTHR10443:SF12">
    <property type="entry name" value="DIPEPTIDASE"/>
    <property type="match status" value="1"/>
</dbReference>
<protein>
    <submittedName>
        <fullName evidence="1">Membrane dipeptidase</fullName>
        <ecNumber evidence="1">3.4.13.-</ecNumber>
    </submittedName>
</protein>
<dbReference type="Proteomes" id="UP001477672">
    <property type="component" value="Unassembled WGS sequence"/>
</dbReference>
<keyword evidence="1" id="KW-0645">Protease</keyword>